<dbReference type="InterPro" id="IPR004713">
    <property type="entry name" value="CaH_exchang"/>
</dbReference>
<keyword evidence="4" id="KW-1185">Reference proteome</keyword>
<gene>
    <name evidence="3" type="ORF">Tco_1030511</name>
</gene>
<evidence type="ECO:0000256" key="2">
    <source>
        <dbReference type="ARBA" id="ARBA00023065"/>
    </source>
</evidence>
<reference evidence="3" key="2">
    <citation type="submission" date="2022-01" db="EMBL/GenBank/DDBJ databases">
        <authorList>
            <person name="Yamashiro T."/>
            <person name="Shiraishi A."/>
            <person name="Satake H."/>
            <person name="Nakayama K."/>
        </authorList>
    </citation>
    <scope>NUCLEOTIDE SEQUENCE</scope>
</reference>
<evidence type="ECO:0000256" key="1">
    <source>
        <dbReference type="ARBA" id="ARBA00022449"/>
    </source>
</evidence>
<dbReference type="PANTHER" id="PTHR31503">
    <property type="entry name" value="VACUOLAR CALCIUM ION TRANSPORTER"/>
    <property type="match status" value="1"/>
</dbReference>
<sequence length="127" mass="14295">MASPFLLRVNMRRLYLLAWCTIQKSRCSIRTVVDGYNGSNIPSCASLYEVHFGKAELALSRFSSCIMLVAYASYLLFQLKIHSNPCDSIDEILMNDEDAVTEITNWEAIAWLTIGASDSWNTVSFIS</sequence>
<accession>A0ABQ5G6F5</accession>
<keyword evidence="1" id="KW-0050">Antiport</keyword>
<evidence type="ECO:0000313" key="4">
    <source>
        <dbReference type="Proteomes" id="UP001151760"/>
    </source>
</evidence>
<dbReference type="Proteomes" id="UP001151760">
    <property type="component" value="Unassembled WGS sequence"/>
</dbReference>
<evidence type="ECO:0000313" key="3">
    <source>
        <dbReference type="EMBL" id="GJT71225.1"/>
    </source>
</evidence>
<proteinExistence type="predicted"/>
<dbReference type="EMBL" id="BQNB010018149">
    <property type="protein sequence ID" value="GJT71225.1"/>
    <property type="molecule type" value="Genomic_DNA"/>
</dbReference>
<dbReference type="PANTHER" id="PTHR31503:SF22">
    <property type="entry name" value="VACUOLAR CALCIUM ION TRANSPORTER"/>
    <property type="match status" value="1"/>
</dbReference>
<feature type="non-terminal residue" evidence="3">
    <location>
        <position position="127"/>
    </location>
</feature>
<name>A0ABQ5G6F5_9ASTR</name>
<keyword evidence="1" id="KW-0813">Transport</keyword>
<keyword evidence="2" id="KW-0406">Ion transport</keyword>
<organism evidence="3 4">
    <name type="scientific">Tanacetum coccineum</name>
    <dbReference type="NCBI Taxonomy" id="301880"/>
    <lineage>
        <taxon>Eukaryota</taxon>
        <taxon>Viridiplantae</taxon>
        <taxon>Streptophyta</taxon>
        <taxon>Embryophyta</taxon>
        <taxon>Tracheophyta</taxon>
        <taxon>Spermatophyta</taxon>
        <taxon>Magnoliopsida</taxon>
        <taxon>eudicotyledons</taxon>
        <taxon>Gunneridae</taxon>
        <taxon>Pentapetalae</taxon>
        <taxon>asterids</taxon>
        <taxon>campanulids</taxon>
        <taxon>Asterales</taxon>
        <taxon>Asteraceae</taxon>
        <taxon>Asteroideae</taxon>
        <taxon>Anthemideae</taxon>
        <taxon>Anthemidinae</taxon>
        <taxon>Tanacetum</taxon>
    </lineage>
</organism>
<comment type="caution">
    <text evidence="3">The sequence shown here is derived from an EMBL/GenBank/DDBJ whole genome shotgun (WGS) entry which is preliminary data.</text>
</comment>
<protein>
    <submittedName>
        <fullName evidence="3">Uncharacterized protein</fullName>
    </submittedName>
</protein>
<reference evidence="3" key="1">
    <citation type="journal article" date="2022" name="Int. J. Mol. Sci.">
        <title>Draft Genome of Tanacetum Coccineum: Genomic Comparison of Closely Related Tanacetum-Family Plants.</title>
        <authorList>
            <person name="Yamashiro T."/>
            <person name="Shiraishi A."/>
            <person name="Nakayama K."/>
            <person name="Satake H."/>
        </authorList>
    </citation>
    <scope>NUCLEOTIDE SEQUENCE</scope>
</reference>